<sequence length="229" mass="25342">MARPLKSLLSRLRSATPLRRLSSSRLSPEPEAASPVVPLAGIPEPKALPYTNYNAFPESMQNPPEQLSDVRAVRRALLHFVPLELADMILHEAHYYVRIAAHTLAPIASADPMKTVLAVYLDEQQAACAVAMLFSVRGRPGRVGHEIRTWFSLSLERDIRTRKYYLGKKGHISRRTGMTGGTVEWSVDASTARQLREEGKVEMRAHAVSGEVNQIAQAVFSVDCFPSGI</sequence>
<accession>A0A9P3LH74</accession>
<proteinExistence type="predicted"/>
<dbReference type="AlphaFoldDB" id="A0A9P3LH74"/>
<dbReference type="OrthoDB" id="66095at2759"/>
<dbReference type="Proteomes" id="UP000703269">
    <property type="component" value="Unassembled WGS sequence"/>
</dbReference>
<evidence type="ECO:0000313" key="1">
    <source>
        <dbReference type="EMBL" id="GJE95246.1"/>
    </source>
</evidence>
<comment type="caution">
    <text evidence="1">The sequence shown here is derived from an EMBL/GenBank/DDBJ whole genome shotgun (WGS) entry which is preliminary data.</text>
</comment>
<protein>
    <submittedName>
        <fullName evidence="1">Uncharacterized protein</fullName>
    </submittedName>
</protein>
<dbReference type="EMBL" id="BPQB01000047">
    <property type="protein sequence ID" value="GJE95246.1"/>
    <property type="molecule type" value="Genomic_DNA"/>
</dbReference>
<organism evidence="1 2">
    <name type="scientific">Phanerochaete sordida</name>
    <dbReference type="NCBI Taxonomy" id="48140"/>
    <lineage>
        <taxon>Eukaryota</taxon>
        <taxon>Fungi</taxon>
        <taxon>Dikarya</taxon>
        <taxon>Basidiomycota</taxon>
        <taxon>Agaricomycotina</taxon>
        <taxon>Agaricomycetes</taxon>
        <taxon>Polyporales</taxon>
        <taxon>Phanerochaetaceae</taxon>
        <taxon>Phanerochaete</taxon>
    </lineage>
</organism>
<evidence type="ECO:0000313" key="2">
    <source>
        <dbReference type="Proteomes" id="UP000703269"/>
    </source>
</evidence>
<name>A0A9P3LH74_9APHY</name>
<keyword evidence="2" id="KW-1185">Reference proteome</keyword>
<gene>
    <name evidence="1" type="ORF">PsYK624_114280</name>
</gene>
<reference evidence="1 2" key="1">
    <citation type="submission" date="2021-08" db="EMBL/GenBank/DDBJ databases">
        <title>Draft Genome Sequence of Phanerochaete sordida strain YK-624.</title>
        <authorList>
            <person name="Mori T."/>
            <person name="Dohra H."/>
            <person name="Suzuki T."/>
            <person name="Kawagishi H."/>
            <person name="Hirai H."/>
        </authorList>
    </citation>
    <scope>NUCLEOTIDE SEQUENCE [LARGE SCALE GENOMIC DNA]</scope>
    <source>
        <strain evidence="1 2">YK-624</strain>
    </source>
</reference>